<dbReference type="EMBL" id="CAOQHR010000010">
    <property type="protein sequence ID" value="CAI6340507.1"/>
    <property type="molecule type" value="Genomic_DNA"/>
</dbReference>
<name>A0A9W4XYU6_9PLEO</name>
<organism evidence="1 2">
    <name type="scientific">Periconia digitata</name>
    <dbReference type="NCBI Taxonomy" id="1303443"/>
    <lineage>
        <taxon>Eukaryota</taxon>
        <taxon>Fungi</taxon>
        <taxon>Dikarya</taxon>
        <taxon>Ascomycota</taxon>
        <taxon>Pezizomycotina</taxon>
        <taxon>Dothideomycetes</taxon>
        <taxon>Pleosporomycetidae</taxon>
        <taxon>Pleosporales</taxon>
        <taxon>Massarineae</taxon>
        <taxon>Periconiaceae</taxon>
        <taxon>Periconia</taxon>
    </lineage>
</organism>
<dbReference type="AlphaFoldDB" id="A0A9W4XYU6"/>
<protein>
    <submittedName>
        <fullName evidence="1">Uncharacterized protein</fullName>
    </submittedName>
</protein>
<evidence type="ECO:0000313" key="1">
    <source>
        <dbReference type="EMBL" id="CAI6340507.1"/>
    </source>
</evidence>
<evidence type="ECO:0000313" key="2">
    <source>
        <dbReference type="Proteomes" id="UP001152607"/>
    </source>
</evidence>
<dbReference type="Proteomes" id="UP001152607">
    <property type="component" value="Unassembled WGS sequence"/>
</dbReference>
<gene>
    <name evidence="1" type="ORF">PDIGIT_LOCUS13684</name>
</gene>
<sequence>MHSSRHESSVRVDRAYNKPWVSVMSNAKHLDVDSVRYWKAMYVIRLAASMSGIKRTRGNCVC</sequence>
<reference evidence="1" key="1">
    <citation type="submission" date="2023-01" db="EMBL/GenBank/DDBJ databases">
        <authorList>
            <person name="Van Ghelder C."/>
            <person name="Rancurel C."/>
        </authorList>
    </citation>
    <scope>NUCLEOTIDE SEQUENCE</scope>
    <source>
        <strain evidence="1">CNCM I-4278</strain>
    </source>
</reference>
<accession>A0A9W4XYU6</accession>
<comment type="caution">
    <text evidence="1">The sequence shown here is derived from an EMBL/GenBank/DDBJ whole genome shotgun (WGS) entry which is preliminary data.</text>
</comment>
<proteinExistence type="predicted"/>
<keyword evidence="2" id="KW-1185">Reference proteome</keyword>